<evidence type="ECO:0000256" key="6">
    <source>
        <dbReference type="SAM" id="Phobius"/>
    </source>
</evidence>
<dbReference type="EMBL" id="FRDI01000003">
    <property type="protein sequence ID" value="SHN57427.1"/>
    <property type="molecule type" value="Genomic_DNA"/>
</dbReference>
<keyword evidence="6" id="KW-1133">Transmembrane helix</keyword>
<evidence type="ECO:0000256" key="5">
    <source>
        <dbReference type="SAM" id="Coils"/>
    </source>
</evidence>
<evidence type="ECO:0000256" key="2">
    <source>
        <dbReference type="ARBA" id="ARBA00023224"/>
    </source>
</evidence>
<dbReference type="AlphaFoldDB" id="A0A1M7SG37"/>
<keyword evidence="6" id="KW-0812">Transmembrane</keyword>
<dbReference type="FunFam" id="1.10.287.950:FF:000001">
    <property type="entry name" value="Methyl-accepting chemotaxis sensory transducer"/>
    <property type="match status" value="1"/>
</dbReference>
<dbReference type="GO" id="GO:0006935">
    <property type="term" value="P:chemotaxis"/>
    <property type="evidence" value="ECO:0007669"/>
    <property type="project" value="UniProtKB-ARBA"/>
</dbReference>
<reference evidence="8 9" key="1">
    <citation type="submission" date="2016-12" db="EMBL/GenBank/DDBJ databases">
        <authorList>
            <person name="Song W.-J."/>
            <person name="Kurnit D.M."/>
        </authorList>
    </citation>
    <scope>NUCLEOTIDE SEQUENCE [LARGE SCALE GENOMIC DNA]</scope>
    <source>
        <strain evidence="8 9">DSM 11393</strain>
    </source>
</reference>
<dbReference type="InterPro" id="IPR004089">
    <property type="entry name" value="MCPsignal_dom"/>
</dbReference>
<dbReference type="Gene3D" id="1.10.287.950">
    <property type="entry name" value="Methyl-accepting chemotaxis protein"/>
    <property type="match status" value="1"/>
</dbReference>
<keyword evidence="5" id="KW-0175">Coiled coil</keyword>
<evidence type="ECO:0000259" key="7">
    <source>
        <dbReference type="PROSITE" id="PS50111"/>
    </source>
</evidence>
<comment type="similarity">
    <text evidence="3">Belongs to the methyl-accepting chemotaxis (MCP) protein family.</text>
</comment>
<name>A0A1M7SG37_9BACT</name>
<accession>A0A1M7SG37</accession>
<dbReference type="PANTHER" id="PTHR32089">
    <property type="entry name" value="METHYL-ACCEPTING CHEMOTAXIS PROTEIN MCPB"/>
    <property type="match status" value="1"/>
</dbReference>
<proteinExistence type="inferred from homology"/>
<dbReference type="Proteomes" id="UP000186469">
    <property type="component" value="Unassembled WGS sequence"/>
</dbReference>
<comment type="subcellular location">
    <subcellularLocation>
        <location evidence="1">Membrane</location>
    </subcellularLocation>
</comment>
<evidence type="ECO:0000256" key="3">
    <source>
        <dbReference type="ARBA" id="ARBA00029447"/>
    </source>
</evidence>
<dbReference type="STRING" id="1121455.SAMN02745728_00904"/>
<dbReference type="RefSeq" id="WP_072696580.1">
    <property type="nucleotide sequence ID" value="NZ_FRDI01000003.1"/>
</dbReference>
<dbReference type="CDD" id="cd11386">
    <property type="entry name" value="MCP_signal"/>
    <property type="match status" value="1"/>
</dbReference>
<dbReference type="GO" id="GO:0016020">
    <property type="term" value="C:membrane"/>
    <property type="evidence" value="ECO:0007669"/>
    <property type="project" value="UniProtKB-SubCell"/>
</dbReference>
<dbReference type="Gene3D" id="6.10.340.10">
    <property type="match status" value="1"/>
</dbReference>
<dbReference type="Pfam" id="PF00015">
    <property type="entry name" value="MCPsignal"/>
    <property type="match status" value="1"/>
</dbReference>
<evidence type="ECO:0000313" key="9">
    <source>
        <dbReference type="Proteomes" id="UP000186469"/>
    </source>
</evidence>
<feature type="coiled-coil region" evidence="5">
    <location>
        <begin position="778"/>
        <end position="805"/>
    </location>
</feature>
<dbReference type="OrthoDB" id="9816383at2"/>
<sequence length="807" mass="87207">MTMKHKIIVGCVFLIFIIIAISFIGTRALNKSSDGLIEFGRLASVSQTLYDIDGDFYVIGYNVYRFLDHQDAKFISAAIARTDSLKDKISIVLKVAQRSESVNSLKQLEANVSVVHSNLSEINRLSTVTSTHYNEQILPALRELTLQTTKTSMFAFDAIEFDVLSQYSKLADPFGELRGALARFYVALSPELVSEVNKHMEEVKQILTEALSLTQDNAIKQEIEIDLNSLDLFRVHFLEMENNAINQRVALTSLNDIMQQSFVAVGSISQAQLDIKNTFENDLRTSNEDSQRLALSLGIIGVIVGIGFATLIIYNLVKVLKDVSRFANDISMGNFSSIINVKEKGEIGSVIDAMQEISGVVKNMTGQVIALTDLIAAGAFRDRLKADQFKGGFGEIANDINTLCDTYVSALDSISVGLMTGNSKCEFKFLNKAAQSFAGGNKVGDPCKEHFNTPACDKNCLGMKAMGSTTPITGETVLRPALGKPIDVAVTAISLYDKHKEVVGFMEILVDITDIKTQQKMIEQAAIDASEIASRVAAAAEELSAQVEEVSRGTEMQRRRMETTAGAMAEMNSTVLDVARSAGEAAEQTNNTRNEAREGAELVNRVIGSIKSINQVTHTLHSNMQSLGKQAENIGGVLNVISDIADQTNLLALNAAIEAARAGEAGRGFAVVADEVRKLAEKTMQATKEVESSITAIQHSTKTNINEVTSAVSSIEEATGLAQSSGDALTRIVDLAAINSNLVTSIATAAEEQSATSEEINRSVDEVSVVVTQTSNGMIQATAAIQDLSATAQELNRVMADLKKQNK</sequence>
<dbReference type="Gene3D" id="3.30.450.20">
    <property type="entry name" value="PAS domain"/>
    <property type="match status" value="1"/>
</dbReference>
<dbReference type="PROSITE" id="PS50111">
    <property type="entry name" value="CHEMOTAXIS_TRANSDUC_2"/>
    <property type="match status" value="1"/>
</dbReference>
<feature type="transmembrane region" description="Helical" evidence="6">
    <location>
        <begin position="293"/>
        <end position="317"/>
    </location>
</feature>
<keyword evidence="9" id="KW-1185">Reference proteome</keyword>
<keyword evidence="6" id="KW-0472">Membrane</keyword>
<protein>
    <submittedName>
        <fullName evidence="8">Methyl-accepting chemotaxis protein (MCP) signalling domain-containing protein</fullName>
    </submittedName>
</protein>
<evidence type="ECO:0000256" key="4">
    <source>
        <dbReference type="PROSITE-ProRule" id="PRU00284"/>
    </source>
</evidence>
<dbReference type="PANTHER" id="PTHR32089:SF112">
    <property type="entry name" value="LYSOZYME-LIKE PROTEIN-RELATED"/>
    <property type="match status" value="1"/>
</dbReference>
<dbReference type="SUPFAM" id="SSF58104">
    <property type="entry name" value="Methyl-accepting chemotaxis protein (MCP) signaling domain"/>
    <property type="match status" value="1"/>
</dbReference>
<feature type="domain" description="Methyl-accepting transducer" evidence="7">
    <location>
        <begin position="532"/>
        <end position="768"/>
    </location>
</feature>
<feature type="transmembrane region" description="Helical" evidence="6">
    <location>
        <begin position="7"/>
        <end position="25"/>
    </location>
</feature>
<dbReference type="GO" id="GO:0007165">
    <property type="term" value="P:signal transduction"/>
    <property type="evidence" value="ECO:0007669"/>
    <property type="project" value="UniProtKB-KW"/>
</dbReference>
<evidence type="ECO:0000256" key="1">
    <source>
        <dbReference type="ARBA" id="ARBA00004370"/>
    </source>
</evidence>
<gene>
    <name evidence="8" type="ORF">SAMN02745728_00904</name>
</gene>
<dbReference type="SMART" id="SM00283">
    <property type="entry name" value="MA"/>
    <property type="match status" value="1"/>
</dbReference>
<evidence type="ECO:0000313" key="8">
    <source>
        <dbReference type="EMBL" id="SHN57427.1"/>
    </source>
</evidence>
<organism evidence="8 9">
    <name type="scientific">Desulfovibrio litoralis DSM 11393</name>
    <dbReference type="NCBI Taxonomy" id="1121455"/>
    <lineage>
        <taxon>Bacteria</taxon>
        <taxon>Pseudomonadati</taxon>
        <taxon>Thermodesulfobacteriota</taxon>
        <taxon>Desulfovibrionia</taxon>
        <taxon>Desulfovibrionales</taxon>
        <taxon>Desulfovibrionaceae</taxon>
        <taxon>Desulfovibrio</taxon>
    </lineage>
</organism>
<keyword evidence="2 4" id="KW-0807">Transducer</keyword>